<feature type="transmembrane region" description="Helical" evidence="1">
    <location>
        <begin position="131"/>
        <end position="150"/>
    </location>
</feature>
<keyword evidence="1" id="KW-0472">Membrane</keyword>
<keyword evidence="3" id="KW-1185">Reference proteome</keyword>
<proteinExistence type="predicted"/>
<dbReference type="RefSeq" id="WP_354365848.1">
    <property type="nucleotide sequence ID" value="NZ_JBEPLO010000022.1"/>
</dbReference>
<evidence type="ECO:0000313" key="2">
    <source>
        <dbReference type="EMBL" id="MET3558724.1"/>
    </source>
</evidence>
<keyword evidence="1" id="KW-0812">Transmembrane</keyword>
<dbReference type="Pfam" id="PF06161">
    <property type="entry name" value="DUF975"/>
    <property type="match status" value="1"/>
</dbReference>
<dbReference type="PANTHER" id="PTHR40076:SF1">
    <property type="entry name" value="MEMBRANE PROTEIN"/>
    <property type="match status" value="1"/>
</dbReference>
<keyword evidence="1" id="KW-1133">Transmembrane helix</keyword>
<gene>
    <name evidence="2" type="ORF">ABID29_001852</name>
</gene>
<dbReference type="EMBL" id="JBEPLO010000022">
    <property type="protein sequence ID" value="MET3558724.1"/>
    <property type="molecule type" value="Genomic_DNA"/>
</dbReference>
<feature type="transmembrane region" description="Helical" evidence="1">
    <location>
        <begin position="106"/>
        <end position="125"/>
    </location>
</feature>
<evidence type="ECO:0000256" key="1">
    <source>
        <dbReference type="SAM" id="Phobius"/>
    </source>
</evidence>
<feature type="transmembrane region" description="Helical" evidence="1">
    <location>
        <begin position="157"/>
        <end position="176"/>
    </location>
</feature>
<sequence>MENYDIRAEARRLLASLKGKYALFSLPILIFIFQFMTRFIQEIRELNQTGLTDQEAASLLAGSVFLLTISILGSFIQVSVSWTMLQTYRKQSTEVNFKDSFLAFKEGLFGKTFAVLFMKWLFLFLWSIPSYLAFLLIIEILAQLIVLIFFNGVAIPAPFFILVILLGILCFLPLIAKNFSYSMAHFTLWDQIEYDHYSGATNAITQSRKLMKGYKKKLFWLEFSFVGWWILVGVTFGLAAIYVIPYITTARAIFYQKLKENSTQTVTETDGVPFSNPF</sequence>
<comment type="caution">
    <text evidence="2">The sequence shown here is derived from an EMBL/GenBank/DDBJ whole genome shotgun (WGS) entry which is preliminary data.</text>
</comment>
<protein>
    <submittedName>
        <fullName evidence="2">Membrane protein</fullName>
    </submittedName>
</protein>
<dbReference type="Proteomes" id="UP001549122">
    <property type="component" value="Unassembled WGS sequence"/>
</dbReference>
<dbReference type="InterPro" id="IPR010380">
    <property type="entry name" value="DUF975"/>
</dbReference>
<name>A0ABV2FJI2_9STRE</name>
<feature type="transmembrane region" description="Helical" evidence="1">
    <location>
        <begin position="21"/>
        <end position="40"/>
    </location>
</feature>
<reference evidence="2 3" key="1">
    <citation type="submission" date="2024-06" db="EMBL/GenBank/DDBJ databases">
        <title>Genomic Encyclopedia of Type Strains, Phase IV (KMG-IV): sequencing the most valuable type-strain genomes for metagenomic binning, comparative biology and taxonomic classification.</title>
        <authorList>
            <person name="Goeker M."/>
        </authorList>
    </citation>
    <scope>NUCLEOTIDE SEQUENCE [LARGE SCALE GENOMIC DNA]</scope>
    <source>
        <strain evidence="2 3">DSM 28303</strain>
    </source>
</reference>
<dbReference type="PANTHER" id="PTHR40076">
    <property type="entry name" value="MEMBRANE PROTEIN-RELATED"/>
    <property type="match status" value="1"/>
</dbReference>
<organism evidence="2 3">
    <name type="scientific">Streptococcus rupicaprae</name>
    <dbReference type="NCBI Taxonomy" id="759619"/>
    <lineage>
        <taxon>Bacteria</taxon>
        <taxon>Bacillati</taxon>
        <taxon>Bacillota</taxon>
        <taxon>Bacilli</taxon>
        <taxon>Lactobacillales</taxon>
        <taxon>Streptococcaceae</taxon>
        <taxon>Streptococcus</taxon>
    </lineage>
</organism>
<accession>A0ABV2FJI2</accession>
<evidence type="ECO:0000313" key="3">
    <source>
        <dbReference type="Proteomes" id="UP001549122"/>
    </source>
</evidence>
<feature type="transmembrane region" description="Helical" evidence="1">
    <location>
        <begin position="226"/>
        <end position="247"/>
    </location>
</feature>
<feature type="transmembrane region" description="Helical" evidence="1">
    <location>
        <begin position="60"/>
        <end position="85"/>
    </location>
</feature>